<feature type="compositionally biased region" description="Basic residues" evidence="1">
    <location>
        <begin position="66"/>
        <end position="87"/>
    </location>
</feature>
<keyword evidence="3" id="KW-1185">Reference proteome</keyword>
<proteinExistence type="predicted"/>
<evidence type="ECO:0000256" key="1">
    <source>
        <dbReference type="SAM" id="MobiDB-lite"/>
    </source>
</evidence>
<accession>A0A194VJ77</accession>
<feature type="region of interest" description="Disordered" evidence="1">
    <location>
        <begin position="57"/>
        <end position="95"/>
    </location>
</feature>
<name>A0A194VJ77_CYTMA</name>
<dbReference type="AlphaFoldDB" id="A0A194VJ77"/>
<gene>
    <name evidence="2" type="ORF">VM1G_12059</name>
</gene>
<sequence length="214" mass="22946">MRDVDQQVGAAGGGGAKVYVSKIGMGQAQKLGRNFLRARAIEVEDLVYAATTGRAVGAAHTSNHAAARRRKQKTRQQKTRQQKKRRGRDIGTGTTATATTVAAAAGFQLIRRTQKFAGGTKSAPVPSPLYVPGRGSITSAWHYSTTEKSSVYNAPQAGCKLRMLVARMLAQETPDVWVPSGEGAGCIRFQGIAPPSIGGNTDLVNRTQRRRREL</sequence>
<evidence type="ECO:0000313" key="3">
    <source>
        <dbReference type="Proteomes" id="UP000078559"/>
    </source>
</evidence>
<dbReference type="Proteomes" id="UP000078559">
    <property type="component" value="Unassembled WGS sequence"/>
</dbReference>
<reference evidence="2" key="1">
    <citation type="submission" date="2014-12" db="EMBL/GenBank/DDBJ databases">
        <title>Genome Sequence of Valsa Canker Pathogens Uncovers a Specific Adaption of Colonization on Woody Bark.</title>
        <authorList>
            <person name="Yin Z."/>
            <person name="Liu H."/>
            <person name="Gao X."/>
            <person name="Li Z."/>
            <person name="Song N."/>
            <person name="Ke X."/>
            <person name="Dai Q."/>
            <person name="Wu Y."/>
            <person name="Sun Y."/>
            <person name="Xu J.-R."/>
            <person name="Kang Z.K."/>
            <person name="Wang L."/>
            <person name="Huang L."/>
        </authorList>
    </citation>
    <scope>NUCLEOTIDE SEQUENCE [LARGE SCALE GENOMIC DNA]</scope>
    <source>
        <strain evidence="2">03-8</strain>
    </source>
</reference>
<protein>
    <submittedName>
        <fullName evidence="2">Uncharacterized protein</fullName>
    </submittedName>
</protein>
<dbReference type="EMBL" id="KN796118">
    <property type="protein sequence ID" value="KUI64033.1"/>
    <property type="molecule type" value="Genomic_DNA"/>
</dbReference>
<evidence type="ECO:0000313" key="2">
    <source>
        <dbReference type="EMBL" id="KUI64033.1"/>
    </source>
</evidence>
<organism evidence="2 3">
    <name type="scientific">Cytospora mali</name>
    <name type="common">Apple Valsa canker fungus</name>
    <name type="synonym">Valsa mali</name>
    <dbReference type="NCBI Taxonomy" id="578113"/>
    <lineage>
        <taxon>Eukaryota</taxon>
        <taxon>Fungi</taxon>
        <taxon>Dikarya</taxon>
        <taxon>Ascomycota</taxon>
        <taxon>Pezizomycotina</taxon>
        <taxon>Sordariomycetes</taxon>
        <taxon>Sordariomycetidae</taxon>
        <taxon>Diaporthales</taxon>
        <taxon>Cytosporaceae</taxon>
        <taxon>Cytospora</taxon>
    </lineage>
</organism>